<comment type="caution">
    <text evidence="1">The sequence shown here is derived from an EMBL/GenBank/DDBJ whole genome shotgun (WGS) entry which is preliminary data.</text>
</comment>
<protein>
    <submittedName>
        <fullName evidence="1">Uncharacterized protein</fullName>
    </submittedName>
</protein>
<organism evidence="1 2">
    <name type="scientific">Eumeta variegata</name>
    <name type="common">Bagworm moth</name>
    <name type="synonym">Eumeta japonica</name>
    <dbReference type="NCBI Taxonomy" id="151549"/>
    <lineage>
        <taxon>Eukaryota</taxon>
        <taxon>Metazoa</taxon>
        <taxon>Ecdysozoa</taxon>
        <taxon>Arthropoda</taxon>
        <taxon>Hexapoda</taxon>
        <taxon>Insecta</taxon>
        <taxon>Pterygota</taxon>
        <taxon>Neoptera</taxon>
        <taxon>Endopterygota</taxon>
        <taxon>Lepidoptera</taxon>
        <taxon>Glossata</taxon>
        <taxon>Ditrysia</taxon>
        <taxon>Tineoidea</taxon>
        <taxon>Psychidae</taxon>
        <taxon>Oiketicinae</taxon>
        <taxon>Eumeta</taxon>
    </lineage>
</organism>
<dbReference type="Proteomes" id="UP000299102">
    <property type="component" value="Unassembled WGS sequence"/>
</dbReference>
<dbReference type="OrthoDB" id="7182127at2759"/>
<keyword evidence="2" id="KW-1185">Reference proteome</keyword>
<accession>A0A4C1Z9Q1</accession>
<gene>
    <name evidence="1" type="ORF">EVAR_64749_1</name>
</gene>
<proteinExistence type="predicted"/>
<dbReference type="EMBL" id="BGZK01001642">
    <property type="protein sequence ID" value="GBP83824.1"/>
    <property type="molecule type" value="Genomic_DNA"/>
</dbReference>
<name>A0A4C1Z9Q1_EUMVA</name>
<reference evidence="1 2" key="1">
    <citation type="journal article" date="2019" name="Commun. Biol.">
        <title>The bagworm genome reveals a unique fibroin gene that provides high tensile strength.</title>
        <authorList>
            <person name="Kono N."/>
            <person name="Nakamura H."/>
            <person name="Ohtoshi R."/>
            <person name="Tomita M."/>
            <person name="Numata K."/>
            <person name="Arakawa K."/>
        </authorList>
    </citation>
    <scope>NUCLEOTIDE SEQUENCE [LARGE SCALE GENOMIC DNA]</scope>
</reference>
<sequence length="82" mass="9450">MQVSSLVTFVQIVCAYREAEEKYYASLATEAGTKNLPSVITKIREESSIRFLHNLQHYRKDVYKVIDDDTYEIISGEQEALC</sequence>
<dbReference type="AlphaFoldDB" id="A0A4C1Z9Q1"/>
<evidence type="ECO:0000313" key="2">
    <source>
        <dbReference type="Proteomes" id="UP000299102"/>
    </source>
</evidence>
<evidence type="ECO:0000313" key="1">
    <source>
        <dbReference type="EMBL" id="GBP83824.1"/>
    </source>
</evidence>